<keyword evidence="3" id="KW-1185">Reference proteome</keyword>
<dbReference type="PANTHER" id="PTHR32251">
    <property type="entry name" value="3-OXO-5-ALPHA-STEROID 4-DEHYDROGENASE"/>
    <property type="match status" value="1"/>
</dbReference>
<reference evidence="2 3" key="1">
    <citation type="submission" date="2017-08" db="EMBL/GenBank/DDBJ databases">
        <title>Acidophilic green algal genome provides insights into adaptation to an acidic environment.</title>
        <authorList>
            <person name="Hirooka S."/>
            <person name="Hirose Y."/>
            <person name="Kanesaki Y."/>
            <person name="Higuchi S."/>
            <person name="Fujiwara T."/>
            <person name="Onuma R."/>
            <person name="Era A."/>
            <person name="Ohbayashi R."/>
            <person name="Uzuka A."/>
            <person name="Nozaki H."/>
            <person name="Yoshikawa H."/>
            <person name="Miyagishima S.Y."/>
        </authorList>
    </citation>
    <scope>NUCLEOTIDE SEQUENCE [LARGE SCALE GENOMIC DNA]</scope>
    <source>
        <strain evidence="2 3">NIES-2499</strain>
    </source>
</reference>
<dbReference type="EMBL" id="BEGY01000010">
    <property type="protein sequence ID" value="GAX74947.1"/>
    <property type="molecule type" value="Genomic_DNA"/>
</dbReference>
<dbReference type="AlphaFoldDB" id="A0A250WVU3"/>
<dbReference type="Gene3D" id="1.20.120.1630">
    <property type="match status" value="1"/>
</dbReference>
<evidence type="ECO:0000313" key="3">
    <source>
        <dbReference type="Proteomes" id="UP000232323"/>
    </source>
</evidence>
<evidence type="ECO:0000256" key="1">
    <source>
        <dbReference type="SAM" id="Phobius"/>
    </source>
</evidence>
<dbReference type="GO" id="GO:0016020">
    <property type="term" value="C:membrane"/>
    <property type="evidence" value="ECO:0007669"/>
    <property type="project" value="TreeGrafter"/>
</dbReference>
<feature type="transmembrane region" description="Helical" evidence="1">
    <location>
        <begin position="15"/>
        <end position="37"/>
    </location>
</feature>
<keyword evidence="1" id="KW-1133">Transmembrane helix</keyword>
<name>A0A250WVU3_9CHLO</name>
<gene>
    <name evidence="2" type="ORF">CEUSTIGMA_g2393.t1</name>
</gene>
<feature type="transmembrane region" description="Helical" evidence="1">
    <location>
        <begin position="49"/>
        <end position="66"/>
    </location>
</feature>
<feature type="transmembrane region" description="Helical" evidence="1">
    <location>
        <begin position="192"/>
        <end position="211"/>
    </location>
</feature>
<organism evidence="2 3">
    <name type="scientific">Chlamydomonas eustigma</name>
    <dbReference type="NCBI Taxonomy" id="1157962"/>
    <lineage>
        <taxon>Eukaryota</taxon>
        <taxon>Viridiplantae</taxon>
        <taxon>Chlorophyta</taxon>
        <taxon>core chlorophytes</taxon>
        <taxon>Chlorophyceae</taxon>
        <taxon>CS clade</taxon>
        <taxon>Chlamydomonadales</taxon>
        <taxon>Chlamydomonadaceae</taxon>
        <taxon>Chlamydomonas</taxon>
    </lineage>
</organism>
<feature type="transmembrane region" description="Helical" evidence="1">
    <location>
        <begin position="143"/>
        <end position="161"/>
    </location>
</feature>
<dbReference type="PANTHER" id="PTHR32251:SF15">
    <property type="entry name" value="3-OXO-5-ALPHA-STEROID 4-DEHYDROGENASE (DUF1295)"/>
    <property type="match status" value="1"/>
</dbReference>
<proteinExistence type="predicted"/>
<comment type="caution">
    <text evidence="2">The sequence shown here is derived from an EMBL/GenBank/DDBJ whole genome shotgun (WGS) entry which is preliminary data.</text>
</comment>
<keyword evidence="1" id="KW-0812">Transmembrane</keyword>
<feature type="transmembrane region" description="Helical" evidence="1">
    <location>
        <begin position="72"/>
        <end position="89"/>
    </location>
</feature>
<feature type="transmembrane region" description="Helical" evidence="1">
    <location>
        <begin position="217"/>
        <end position="237"/>
    </location>
</feature>
<keyword evidence="1" id="KW-0472">Membrane</keyword>
<feature type="transmembrane region" description="Helical" evidence="1">
    <location>
        <begin position="110"/>
        <end position="131"/>
    </location>
</feature>
<protein>
    <submittedName>
        <fullName evidence="2">Uncharacterized protein</fullName>
    </submittedName>
</protein>
<dbReference type="OrthoDB" id="67965at2759"/>
<accession>A0A250WVU3</accession>
<evidence type="ECO:0000313" key="2">
    <source>
        <dbReference type="EMBL" id="GAX74947.1"/>
    </source>
</evidence>
<dbReference type="PROSITE" id="PS50244">
    <property type="entry name" value="S5A_REDUCTASE"/>
    <property type="match status" value="1"/>
</dbReference>
<dbReference type="Proteomes" id="UP000232323">
    <property type="component" value="Unassembled WGS sequence"/>
</dbReference>
<sequence>MTSYPITIIPGDNHYLAITGIVTIAMQLFCFAVAYLLQFDKLTDLAGSMNFLLIDLLTLCASGYYYPRQIMVSVLVGVSKIYLASYLFYRVLKRGHDSRFDEMRSRFWAFLVFWVFQMVWAWGVSLPVLFINSDPADPALCGWDWAGLAVFLVGLLFEVVGDLQKDAFRSNKANRREFMCNGLWSVSRHPNFFGEIAMWWGIFLIGVPVFISSASWGFATVVGPVLTMAILLFLSGMPTAEGDNQKRFLRDPEIRTRYMEYRNRTSPILPLPPFLYAALPLIIKRIFLLELPLYETDWSYSGEDELAKEAAESGEHHAA</sequence>
<dbReference type="Pfam" id="PF06966">
    <property type="entry name" value="DUF1295"/>
    <property type="match status" value="1"/>
</dbReference>
<dbReference type="InterPro" id="IPR010721">
    <property type="entry name" value="UstE-like"/>
</dbReference>